<protein>
    <submittedName>
        <fullName evidence="1">Uncharacterized protein</fullName>
    </submittedName>
</protein>
<keyword evidence="2" id="KW-1185">Reference proteome</keyword>
<name>A0ABX5FIL7_9BACL</name>
<sequence length="159" mass="17663">MARRRQRSTRANVTIDENSNIPEITRALERLAAKEAHIGMQGDAELAMIAGVHEYGSAKMKIPARSFIWVGKKRSTAPIKKLVKTKIQGIADGSVSPDDLLREIGEIGLERTLKRFDSIRQPPLSPSYKAVKTGRKILLRDKDLRDSLTFKIVQKGGAT</sequence>
<dbReference type="RefSeq" id="WP_106836295.1">
    <property type="nucleotide sequence ID" value="NZ_JARMEW010000044.1"/>
</dbReference>
<dbReference type="GeneID" id="95753758"/>
<evidence type="ECO:0000313" key="1">
    <source>
        <dbReference type="EMBL" id="PSK04214.1"/>
    </source>
</evidence>
<reference evidence="1 2" key="1">
    <citation type="submission" date="2018-03" db="EMBL/GenBank/DDBJ databases">
        <title>Brevisbacillus phylogenomics.</title>
        <authorList>
            <person name="Dunlap C."/>
        </authorList>
    </citation>
    <scope>NUCLEOTIDE SEQUENCE [LARGE SCALE GENOMIC DNA]</scope>
    <source>
        <strain evidence="1 2">NRRL B-41110</strain>
    </source>
</reference>
<proteinExistence type="predicted"/>
<comment type="caution">
    <text evidence="1">The sequence shown here is derived from an EMBL/GenBank/DDBJ whole genome shotgun (WGS) entry which is preliminary data.</text>
</comment>
<dbReference type="EMBL" id="PXZO01000060">
    <property type="protein sequence ID" value="PSK04214.1"/>
    <property type="molecule type" value="Genomic_DNA"/>
</dbReference>
<evidence type="ECO:0000313" key="2">
    <source>
        <dbReference type="Proteomes" id="UP000241645"/>
    </source>
</evidence>
<organism evidence="1 2">
    <name type="scientific">Brevibacillus porteri</name>
    <dbReference type="NCBI Taxonomy" id="2126350"/>
    <lineage>
        <taxon>Bacteria</taxon>
        <taxon>Bacillati</taxon>
        <taxon>Bacillota</taxon>
        <taxon>Bacilli</taxon>
        <taxon>Bacillales</taxon>
        <taxon>Paenibacillaceae</taxon>
        <taxon>Brevibacillus</taxon>
    </lineage>
</organism>
<accession>A0ABX5FIL7</accession>
<dbReference type="Proteomes" id="UP000241645">
    <property type="component" value="Unassembled WGS sequence"/>
</dbReference>
<gene>
    <name evidence="1" type="ORF">C7R92_27130</name>
</gene>